<gene>
    <name evidence="3" type="ORF">Q7A36_21890</name>
</gene>
<comment type="caution">
    <text evidence="3">The sequence shown here is derived from an EMBL/GenBank/DDBJ whole genome shotgun (WGS) entry which is preliminary data.</text>
</comment>
<dbReference type="PANTHER" id="PTHR11895">
    <property type="entry name" value="TRANSAMIDASE"/>
    <property type="match status" value="1"/>
</dbReference>
<evidence type="ECO:0000313" key="3">
    <source>
        <dbReference type="EMBL" id="MDO9711019.1"/>
    </source>
</evidence>
<proteinExistence type="predicted"/>
<feature type="region of interest" description="Disordered" evidence="1">
    <location>
        <begin position="139"/>
        <end position="164"/>
    </location>
</feature>
<dbReference type="RefSeq" id="WP_305105877.1">
    <property type="nucleotide sequence ID" value="NZ_JAUTWS010000023.1"/>
</dbReference>
<dbReference type="InterPro" id="IPR036928">
    <property type="entry name" value="AS_sf"/>
</dbReference>
<dbReference type="SUPFAM" id="SSF75304">
    <property type="entry name" value="Amidase signature (AS) enzymes"/>
    <property type="match status" value="1"/>
</dbReference>
<evidence type="ECO:0000256" key="1">
    <source>
        <dbReference type="SAM" id="MobiDB-lite"/>
    </source>
</evidence>
<organism evidence="3 4">
    <name type="scientific">Paracraurococcus lichenis</name>
    <dbReference type="NCBI Taxonomy" id="3064888"/>
    <lineage>
        <taxon>Bacteria</taxon>
        <taxon>Pseudomonadati</taxon>
        <taxon>Pseudomonadota</taxon>
        <taxon>Alphaproteobacteria</taxon>
        <taxon>Acetobacterales</taxon>
        <taxon>Roseomonadaceae</taxon>
        <taxon>Paracraurococcus</taxon>
    </lineage>
</organism>
<dbReference type="PANTHER" id="PTHR11895:SF151">
    <property type="entry name" value="GLUTAMYL-TRNA(GLN) AMIDOTRANSFERASE SUBUNIT A"/>
    <property type="match status" value="1"/>
</dbReference>
<dbReference type="EMBL" id="JAUTWS010000023">
    <property type="protein sequence ID" value="MDO9711019.1"/>
    <property type="molecule type" value="Genomic_DNA"/>
</dbReference>
<dbReference type="Gene3D" id="3.90.1300.10">
    <property type="entry name" value="Amidase signature (AS) domain"/>
    <property type="match status" value="1"/>
</dbReference>
<reference evidence="3 4" key="1">
    <citation type="submission" date="2023-08" db="EMBL/GenBank/DDBJ databases">
        <title>The draft genome sequence of Paracraurococcus sp. LOR1-02.</title>
        <authorList>
            <person name="Kingkaew E."/>
            <person name="Tanasupawat S."/>
        </authorList>
    </citation>
    <scope>NUCLEOTIDE SEQUENCE [LARGE SCALE GENOMIC DNA]</scope>
    <source>
        <strain evidence="3 4">LOR1-02</strain>
    </source>
</reference>
<dbReference type="InterPro" id="IPR000120">
    <property type="entry name" value="Amidase"/>
</dbReference>
<accession>A0ABT9E4C0</accession>
<evidence type="ECO:0000259" key="2">
    <source>
        <dbReference type="Pfam" id="PF01425"/>
    </source>
</evidence>
<protein>
    <submittedName>
        <fullName evidence="3">Amidase</fullName>
    </submittedName>
</protein>
<dbReference type="InterPro" id="IPR023631">
    <property type="entry name" value="Amidase_dom"/>
</dbReference>
<feature type="domain" description="Amidase" evidence="2">
    <location>
        <begin position="39"/>
        <end position="453"/>
    </location>
</feature>
<keyword evidence="4" id="KW-1185">Reference proteome</keyword>
<evidence type="ECO:0000313" key="4">
    <source>
        <dbReference type="Proteomes" id="UP001243009"/>
    </source>
</evidence>
<dbReference type="Pfam" id="PF01425">
    <property type="entry name" value="Amidase"/>
    <property type="match status" value="1"/>
</dbReference>
<dbReference type="Proteomes" id="UP001243009">
    <property type="component" value="Unassembled WGS sequence"/>
</dbReference>
<sequence>MTKEDRGMGSYSPKEFRALTWHDQAPAFRDGTDTPRAYLERCLAAIAEREPVVRAWAALNEAGARAAADASTARWKAGRPLSPIDGMTIGIKDLLETRDMPTEMGCAAYKGNFPKRDNAAVRALREAGAVVLGKTVTTELGGAHPGPTTNPFDARRTPGGSSSGSAAAVAARMVPAAIGTQVGGSIIRPAAYCGNVALKPTQGGINRGERQATSMSTHGPHAGCVEDAWLVAMAIASRAGGDPGKVALTGPAAPPAPLRPERLVVMETEGWEALDAASKSAFATLLSRLEAAGVTLLRRGDHPLVERFEQGIGDARATCNAITGWENRWSTRNLVDLHPEGVSARAKGVLAKAEAMTVADYQAALAVREEAQARHARIAPLADAVIALACPGPAPLWGGDVPGQPLEPRPTGDFVFNAPSSMLFAPAVTVPLLAVGGMPVGLQVMAQPNQDARAAAIARWLLASLPPVET</sequence>
<name>A0ABT9E4C0_9PROT</name>